<evidence type="ECO:0000256" key="5">
    <source>
        <dbReference type="SAM" id="SignalP"/>
    </source>
</evidence>
<dbReference type="Proteomes" id="UP001556367">
    <property type="component" value="Unassembled WGS sequence"/>
</dbReference>
<evidence type="ECO:0000256" key="1">
    <source>
        <dbReference type="ARBA" id="ARBA00023157"/>
    </source>
</evidence>
<evidence type="ECO:0000256" key="3">
    <source>
        <dbReference type="ARBA" id="ARBA00047591"/>
    </source>
</evidence>
<feature type="chain" id="PRO_5045752410" description="Fungal lipase-type domain-containing protein" evidence="5">
    <location>
        <begin position="20"/>
        <end position="370"/>
    </location>
</feature>
<protein>
    <recommendedName>
        <fullName evidence="6">Fungal lipase-type domain-containing protein</fullName>
    </recommendedName>
</protein>
<dbReference type="PANTHER" id="PTHR45856">
    <property type="entry name" value="ALPHA/BETA-HYDROLASES SUPERFAMILY PROTEIN"/>
    <property type="match status" value="1"/>
</dbReference>
<evidence type="ECO:0000313" key="8">
    <source>
        <dbReference type="Proteomes" id="UP001556367"/>
    </source>
</evidence>
<organism evidence="7 8">
    <name type="scientific">Hohenbuehelia grisea</name>
    <dbReference type="NCBI Taxonomy" id="104357"/>
    <lineage>
        <taxon>Eukaryota</taxon>
        <taxon>Fungi</taxon>
        <taxon>Dikarya</taxon>
        <taxon>Basidiomycota</taxon>
        <taxon>Agaricomycotina</taxon>
        <taxon>Agaricomycetes</taxon>
        <taxon>Agaricomycetidae</taxon>
        <taxon>Agaricales</taxon>
        <taxon>Pleurotineae</taxon>
        <taxon>Pleurotaceae</taxon>
        <taxon>Hohenbuehelia</taxon>
    </lineage>
</organism>
<comment type="catalytic activity">
    <reaction evidence="3">
        <text>a diacylglycerol + H2O = a monoacylglycerol + a fatty acid + H(+)</text>
        <dbReference type="Rhea" id="RHEA:32731"/>
        <dbReference type="ChEBI" id="CHEBI:15377"/>
        <dbReference type="ChEBI" id="CHEBI:15378"/>
        <dbReference type="ChEBI" id="CHEBI:17408"/>
        <dbReference type="ChEBI" id="CHEBI:18035"/>
        <dbReference type="ChEBI" id="CHEBI:28868"/>
    </reaction>
</comment>
<dbReference type="EMBL" id="JASNQZ010000001">
    <property type="protein sequence ID" value="KAL0960552.1"/>
    <property type="molecule type" value="Genomic_DNA"/>
</dbReference>
<keyword evidence="8" id="KW-1185">Reference proteome</keyword>
<accession>A0ABR3JXL1</accession>
<comment type="similarity">
    <text evidence="2">Belongs to the AB hydrolase superfamily. Lipase family. Class 3 subfamily.</text>
</comment>
<keyword evidence="5" id="KW-0732">Signal</keyword>
<proteinExistence type="inferred from homology"/>
<evidence type="ECO:0000256" key="4">
    <source>
        <dbReference type="ARBA" id="ARBA00048461"/>
    </source>
</evidence>
<sequence length="370" mass="41061">MLPSLFLYVLAFAASCALAAPPKSSRRSKEPQYFDQENAITSVTEVPKEYLDWYLSFMLFSSATYCPSSMILPKWDCGIPSRNLPTFVPTKAGGDGSSVQRYIVGHWPDETAVVVAYQGTDPTSLEAILTDLNFPHTTLSPEIFPGIPDDVRVHRGFARAHNNTARIVLGEVQRLRAVTGYTKVYITGHSLGGVLATLTTLMLQRHVPDLQTKTVTFGMPRIGNPAFAKFFDNNVRDFKRVNLYRDMIPVLPPRNIAFGDSYYEFLHTKGEIHILKNGTTLACPGNDHKEPGCHASDVDSFLSGNPADHLGPYPPARLRLGADFCQSIEEAQSSAAHVKGFKYDALAWLFELPRNKYVKGAIDWVKGFFP</sequence>
<dbReference type="Gene3D" id="3.40.50.1820">
    <property type="entry name" value="alpha/beta hydrolase"/>
    <property type="match status" value="1"/>
</dbReference>
<feature type="domain" description="Fungal lipase-type" evidence="6">
    <location>
        <begin position="114"/>
        <end position="254"/>
    </location>
</feature>
<evidence type="ECO:0000259" key="6">
    <source>
        <dbReference type="Pfam" id="PF01764"/>
    </source>
</evidence>
<keyword evidence="1" id="KW-1015">Disulfide bond</keyword>
<dbReference type="PANTHER" id="PTHR45856:SF11">
    <property type="entry name" value="FUNGAL LIPASE-LIKE DOMAIN-CONTAINING PROTEIN"/>
    <property type="match status" value="1"/>
</dbReference>
<dbReference type="InterPro" id="IPR051218">
    <property type="entry name" value="Sec_MonoDiacylglyc_Lipase"/>
</dbReference>
<dbReference type="InterPro" id="IPR029058">
    <property type="entry name" value="AB_hydrolase_fold"/>
</dbReference>
<feature type="signal peptide" evidence="5">
    <location>
        <begin position="1"/>
        <end position="19"/>
    </location>
</feature>
<comment type="catalytic activity">
    <reaction evidence="4">
        <text>a monoacylglycerol + H2O = glycerol + a fatty acid + H(+)</text>
        <dbReference type="Rhea" id="RHEA:15245"/>
        <dbReference type="ChEBI" id="CHEBI:15377"/>
        <dbReference type="ChEBI" id="CHEBI:15378"/>
        <dbReference type="ChEBI" id="CHEBI:17408"/>
        <dbReference type="ChEBI" id="CHEBI:17754"/>
        <dbReference type="ChEBI" id="CHEBI:28868"/>
    </reaction>
</comment>
<reference evidence="8" key="1">
    <citation type="submission" date="2024-06" db="EMBL/GenBank/DDBJ databases">
        <title>Multi-omics analyses provide insights into the biosynthesis of the anticancer antibiotic pleurotin in Hohenbuehelia grisea.</title>
        <authorList>
            <person name="Weaver J.A."/>
            <person name="Alberti F."/>
        </authorList>
    </citation>
    <scope>NUCLEOTIDE SEQUENCE [LARGE SCALE GENOMIC DNA]</scope>
    <source>
        <strain evidence="8">T-177</strain>
    </source>
</reference>
<comment type="caution">
    <text evidence="7">The sequence shown here is derived from an EMBL/GenBank/DDBJ whole genome shotgun (WGS) entry which is preliminary data.</text>
</comment>
<gene>
    <name evidence="7" type="ORF">HGRIS_005590</name>
</gene>
<dbReference type="SUPFAM" id="SSF53474">
    <property type="entry name" value="alpha/beta-Hydrolases"/>
    <property type="match status" value="1"/>
</dbReference>
<dbReference type="Pfam" id="PF01764">
    <property type="entry name" value="Lipase_3"/>
    <property type="match status" value="1"/>
</dbReference>
<dbReference type="CDD" id="cd00519">
    <property type="entry name" value="Lipase_3"/>
    <property type="match status" value="1"/>
</dbReference>
<evidence type="ECO:0000313" key="7">
    <source>
        <dbReference type="EMBL" id="KAL0960552.1"/>
    </source>
</evidence>
<dbReference type="InterPro" id="IPR002921">
    <property type="entry name" value="Fungal_lipase-type"/>
</dbReference>
<evidence type="ECO:0000256" key="2">
    <source>
        <dbReference type="ARBA" id="ARBA00043996"/>
    </source>
</evidence>
<name>A0ABR3JXL1_9AGAR</name>